<sequence length="800" mass="85292">MRGGHELEEADERALLKRPAYFLPPVVTPREPKTADTPVKPHALVLPTRKTFIAWPRAFGASLAALFLREDEHGTRFLFLPVFAAIGAILYFSFAFEPRWQPLVSGSAVLACTRILARKRQIVALALTFALAVVAGMLAAKTETMRRATPMLGGDITTRVTGRIVAMEQNTDGGWRVTLDVLATARPTLRYAPERIRISARDLPASADIGSGLSGFARLRAQSGPVRPGNYDFAFHAYFNGIGANGFFFGTPKSVAVPAPADFHTRLSFRIAALRQGITESIVSALGGEEGAIAAALIAGQREGISEETNEALRLSGLAHILSISGLHMALAGGLVMLTVRALAAIFPGLAMRHPVKKYAAGAALLASAFYLMLSGADVAAQRSFVMLAVMLIAVMMDRSAITMRNLALAALVTIIFMPHELLGPSFQMSFSATAALIAAFGWWTGRKRNQTEEVASRSYAARGFLHKIAASVGATAATSAIAGTASGIFALYHFNNAAPLGLLGNVLALPVISVSVMPFAVLSLLAMPFDLEWLPLQVMGAGIEVVKWIAHEVASISPNTNPGIMPVSTLLLWSAGLVLALFLKTWLRAISLPFLAVGLLLFVHESGPDLIVSEDGRLVAMRTGDGALAINRKQPSQFIIENWQKAYNATGIVKPQANPEAPVLGSFTCEDGVCSAEMRNGQTLAYTDAAGGRNTACAIGDFVILAFAGKDLSCGTDEKTVVTLRDLAIKGTLEARLPQHDAGSGTMLTYAIGAPERVWSQHRLFTRAARGLPEKPRLKPGTGQKPFGKPKERATDPGQ</sequence>
<keyword evidence="4 7" id="KW-1133">Transmembrane helix</keyword>
<dbReference type="PANTHER" id="PTHR30619:SF1">
    <property type="entry name" value="RECOMBINATION PROTEIN 2"/>
    <property type="match status" value="1"/>
</dbReference>
<dbReference type="Proteomes" id="UP000247454">
    <property type="component" value="Unassembled WGS sequence"/>
</dbReference>
<evidence type="ECO:0000313" key="10">
    <source>
        <dbReference type="Proteomes" id="UP000247454"/>
    </source>
</evidence>
<dbReference type="GO" id="GO:0005886">
    <property type="term" value="C:plasma membrane"/>
    <property type="evidence" value="ECO:0007669"/>
    <property type="project" value="UniProtKB-SubCell"/>
</dbReference>
<reference evidence="9 10" key="1">
    <citation type="submission" date="2018-06" db="EMBL/GenBank/DDBJ databases">
        <title>Genomic Encyclopedia of Type Strains, Phase III (KMG-III): the genomes of soil and plant-associated and newly described type strains.</title>
        <authorList>
            <person name="Whitman W."/>
        </authorList>
    </citation>
    <scope>NUCLEOTIDE SEQUENCE [LARGE SCALE GENOMIC DNA]</scope>
    <source>
        <strain evidence="9 10">ORS 1419</strain>
    </source>
</reference>
<comment type="subcellular location">
    <subcellularLocation>
        <location evidence="1">Cell membrane</location>
        <topology evidence="1">Multi-pass membrane protein</topology>
    </subcellularLocation>
</comment>
<dbReference type="OrthoDB" id="9790149at2"/>
<dbReference type="InterPro" id="IPR052159">
    <property type="entry name" value="Competence_DNA_uptake"/>
</dbReference>
<evidence type="ECO:0000259" key="8">
    <source>
        <dbReference type="Pfam" id="PF03772"/>
    </source>
</evidence>
<keyword evidence="10" id="KW-1185">Reference proteome</keyword>
<organism evidence="9 10">
    <name type="scientific">Phyllobacterium leguminum</name>
    <dbReference type="NCBI Taxonomy" id="314237"/>
    <lineage>
        <taxon>Bacteria</taxon>
        <taxon>Pseudomonadati</taxon>
        <taxon>Pseudomonadota</taxon>
        <taxon>Alphaproteobacteria</taxon>
        <taxon>Hyphomicrobiales</taxon>
        <taxon>Phyllobacteriaceae</taxon>
        <taxon>Phyllobacterium</taxon>
    </lineage>
</organism>
<dbReference type="Pfam" id="PF03772">
    <property type="entry name" value="Competence"/>
    <property type="match status" value="1"/>
</dbReference>
<gene>
    <name evidence="9" type="ORF">C7477_10827</name>
</gene>
<feature type="domain" description="ComEC/Rec2-related protein" evidence="8">
    <location>
        <begin position="297"/>
        <end position="585"/>
    </location>
</feature>
<evidence type="ECO:0000256" key="4">
    <source>
        <dbReference type="ARBA" id="ARBA00022989"/>
    </source>
</evidence>
<feature type="transmembrane region" description="Helical" evidence="7">
    <location>
        <begin position="426"/>
        <end position="444"/>
    </location>
</feature>
<feature type="transmembrane region" description="Helical" evidence="7">
    <location>
        <begin position="564"/>
        <end position="584"/>
    </location>
</feature>
<feature type="transmembrane region" description="Helical" evidence="7">
    <location>
        <begin position="507"/>
        <end position="527"/>
    </location>
</feature>
<dbReference type="PANTHER" id="PTHR30619">
    <property type="entry name" value="DNA INTERNALIZATION/COMPETENCE PROTEIN COMEC/REC2"/>
    <property type="match status" value="1"/>
</dbReference>
<evidence type="ECO:0000256" key="2">
    <source>
        <dbReference type="ARBA" id="ARBA00022475"/>
    </source>
</evidence>
<evidence type="ECO:0000256" key="3">
    <source>
        <dbReference type="ARBA" id="ARBA00022692"/>
    </source>
</evidence>
<evidence type="ECO:0000313" key="9">
    <source>
        <dbReference type="EMBL" id="PYE88156.1"/>
    </source>
</evidence>
<dbReference type="RefSeq" id="WP_110751072.1">
    <property type="nucleotide sequence ID" value="NZ_QJTF01000008.1"/>
</dbReference>
<dbReference type="InterPro" id="IPR004477">
    <property type="entry name" value="ComEC_N"/>
</dbReference>
<accession>A0A318T1G3</accession>
<feature type="transmembrane region" description="Helical" evidence="7">
    <location>
        <begin position="318"/>
        <end position="344"/>
    </location>
</feature>
<feature type="region of interest" description="Disordered" evidence="6">
    <location>
        <begin position="770"/>
        <end position="800"/>
    </location>
</feature>
<feature type="transmembrane region" description="Helical" evidence="7">
    <location>
        <begin position="356"/>
        <end position="374"/>
    </location>
</feature>
<dbReference type="AlphaFoldDB" id="A0A318T1G3"/>
<name>A0A318T1G3_9HYPH</name>
<feature type="transmembrane region" description="Helical" evidence="7">
    <location>
        <begin position="122"/>
        <end position="140"/>
    </location>
</feature>
<feature type="compositionally biased region" description="Basic and acidic residues" evidence="6">
    <location>
        <begin position="790"/>
        <end position="800"/>
    </location>
</feature>
<evidence type="ECO:0000256" key="6">
    <source>
        <dbReference type="SAM" id="MobiDB-lite"/>
    </source>
</evidence>
<evidence type="ECO:0000256" key="5">
    <source>
        <dbReference type="ARBA" id="ARBA00023136"/>
    </source>
</evidence>
<comment type="caution">
    <text evidence="9">The sequence shown here is derived from an EMBL/GenBank/DDBJ whole genome shotgun (WGS) entry which is preliminary data.</text>
</comment>
<feature type="transmembrane region" description="Helical" evidence="7">
    <location>
        <begin position="465"/>
        <end position="495"/>
    </location>
</feature>
<keyword evidence="5 7" id="KW-0472">Membrane</keyword>
<proteinExistence type="predicted"/>
<keyword evidence="2" id="KW-1003">Cell membrane</keyword>
<feature type="transmembrane region" description="Helical" evidence="7">
    <location>
        <begin position="404"/>
        <end position="420"/>
    </location>
</feature>
<dbReference type="NCBIfam" id="TIGR00360">
    <property type="entry name" value="ComEC_N-term"/>
    <property type="match status" value="1"/>
</dbReference>
<keyword evidence="3 7" id="KW-0812">Transmembrane</keyword>
<evidence type="ECO:0000256" key="1">
    <source>
        <dbReference type="ARBA" id="ARBA00004651"/>
    </source>
</evidence>
<feature type="transmembrane region" description="Helical" evidence="7">
    <location>
        <begin position="77"/>
        <end position="94"/>
    </location>
</feature>
<evidence type="ECO:0000256" key="7">
    <source>
        <dbReference type="SAM" id="Phobius"/>
    </source>
</evidence>
<dbReference type="EMBL" id="QJTF01000008">
    <property type="protein sequence ID" value="PYE88156.1"/>
    <property type="molecule type" value="Genomic_DNA"/>
</dbReference>
<protein>
    <submittedName>
        <fullName evidence="9">Competence protein ComEC</fullName>
    </submittedName>
</protein>